<accession>A0A0D7AD09</accession>
<dbReference type="PANTHER" id="PTHR36182:SF1">
    <property type="entry name" value="PROTEIN, PUTATIVE (AFU_ORTHOLOGUE AFUA_6G10930)-RELATED"/>
    <property type="match status" value="1"/>
</dbReference>
<feature type="compositionally biased region" description="Basic residues" evidence="1">
    <location>
        <begin position="311"/>
        <end position="334"/>
    </location>
</feature>
<dbReference type="OrthoDB" id="2342176at2759"/>
<dbReference type="EMBL" id="KN881832">
    <property type="protein sequence ID" value="KIY48555.1"/>
    <property type="molecule type" value="Genomic_DNA"/>
</dbReference>
<keyword evidence="3" id="KW-1185">Reference proteome</keyword>
<gene>
    <name evidence="2" type="ORF">FISHEDRAFT_43052</name>
</gene>
<organism evidence="2 3">
    <name type="scientific">Fistulina hepatica ATCC 64428</name>
    <dbReference type="NCBI Taxonomy" id="1128425"/>
    <lineage>
        <taxon>Eukaryota</taxon>
        <taxon>Fungi</taxon>
        <taxon>Dikarya</taxon>
        <taxon>Basidiomycota</taxon>
        <taxon>Agaricomycotina</taxon>
        <taxon>Agaricomycetes</taxon>
        <taxon>Agaricomycetidae</taxon>
        <taxon>Agaricales</taxon>
        <taxon>Fistulinaceae</taxon>
        <taxon>Fistulina</taxon>
    </lineage>
</organism>
<name>A0A0D7AD09_9AGAR</name>
<evidence type="ECO:0000313" key="2">
    <source>
        <dbReference type="EMBL" id="KIY48555.1"/>
    </source>
</evidence>
<reference evidence="2 3" key="1">
    <citation type="journal article" date="2015" name="Fungal Genet. Biol.">
        <title>Evolution of novel wood decay mechanisms in Agaricales revealed by the genome sequences of Fistulina hepatica and Cylindrobasidium torrendii.</title>
        <authorList>
            <person name="Floudas D."/>
            <person name="Held B.W."/>
            <person name="Riley R."/>
            <person name="Nagy L.G."/>
            <person name="Koehler G."/>
            <person name="Ransdell A.S."/>
            <person name="Younus H."/>
            <person name="Chow J."/>
            <person name="Chiniquy J."/>
            <person name="Lipzen A."/>
            <person name="Tritt A."/>
            <person name="Sun H."/>
            <person name="Haridas S."/>
            <person name="LaButti K."/>
            <person name="Ohm R.A."/>
            <person name="Kues U."/>
            <person name="Blanchette R.A."/>
            <person name="Grigoriev I.V."/>
            <person name="Minto R.E."/>
            <person name="Hibbett D.S."/>
        </authorList>
    </citation>
    <scope>NUCLEOTIDE SEQUENCE [LARGE SCALE GENOMIC DNA]</scope>
    <source>
        <strain evidence="2 3">ATCC 64428</strain>
    </source>
</reference>
<proteinExistence type="predicted"/>
<feature type="region of interest" description="Disordered" evidence="1">
    <location>
        <begin position="310"/>
        <end position="334"/>
    </location>
</feature>
<dbReference type="PANTHER" id="PTHR36182">
    <property type="entry name" value="PROTEIN, PUTATIVE (AFU_ORTHOLOGUE AFUA_6G10930)-RELATED"/>
    <property type="match status" value="1"/>
</dbReference>
<dbReference type="Gene3D" id="2.70.50.70">
    <property type="match status" value="1"/>
</dbReference>
<evidence type="ECO:0000313" key="3">
    <source>
        <dbReference type="Proteomes" id="UP000054144"/>
    </source>
</evidence>
<evidence type="ECO:0000256" key="1">
    <source>
        <dbReference type="SAM" id="MobiDB-lite"/>
    </source>
</evidence>
<protein>
    <recommendedName>
        <fullName evidence="4">Lytic polysaccharide monooxygenase</fullName>
    </recommendedName>
</protein>
<evidence type="ECO:0008006" key="4">
    <source>
        <dbReference type="Google" id="ProtNLM"/>
    </source>
</evidence>
<sequence>MVTNPPPLRSEYNPYVSEADIDYSMTSPLDASGSNYPCKGYLNDTTGKESVANWTAGSTQAITLEGGANHDGGSCQFSISEDEGSTFRVIKSFIGECPDSLNVTLDVTVPTDATSGTSIFAWSWFNEIGDREMYMNCAIVTIEDGGDGLDSYPEILVAQLDNTECTIAEGTDVDYPDPGTEVVSASGDSKIGAPTGSCGATAASGSAAVASSTATATSVAASATATATSAAAAATSVAATTVAAATTADATTGTLTASAASSSATCTEGEIICDSETTWSECASGYIQSMGNMGSVPAGMECSDGSIVASSRRRSPGASHRRHWQSRRHFPASF</sequence>
<dbReference type="AlphaFoldDB" id="A0A0D7AD09"/>
<dbReference type="Proteomes" id="UP000054144">
    <property type="component" value="Unassembled WGS sequence"/>
</dbReference>